<dbReference type="PROSITE" id="PS50967">
    <property type="entry name" value="HRDC"/>
    <property type="match status" value="1"/>
</dbReference>
<sequence>MRAGWDLVRSEQSVDFRSRAPDAAVNYEYVETQSQLNALCDRLRSESYIYFDTEFVSEDVYLPDLCLVQISAGDILAIVDPKRVDDMNVFWDLIANGDHVSVVHSGREEFLFCYRATGKPPANLFDTQIAGGLIGMEYPASFGNLILRLLDEKLPKGETRTDWRVRPLSSRQIEYALNDVAYLGPAARELEKELDKLDRSAWMQEEMASWQEALIESTQRARWRNVSGTGSLNRRALAVVRELWKWRDKKASAANIPARRILRDDLIAELAKRKSANVKQIRAIRGMQRSDLNRYFEEIAEAIQIALDLDDADCPSSQPNWNQGKQYVVLGQFLSAALGSICREAKVAPSLACTVQDVRDLVAYHIDGAPEAPSLAQGWRAEVIGKTIEELLDGSLVVRIGDPRAVEPLAFDRRSDQG</sequence>
<dbReference type="Pfam" id="PF01612">
    <property type="entry name" value="DNA_pol_A_exo1"/>
    <property type="match status" value="1"/>
</dbReference>
<dbReference type="Gene3D" id="1.10.150.80">
    <property type="entry name" value="HRDC domain"/>
    <property type="match status" value="1"/>
</dbReference>
<gene>
    <name evidence="2" type="ORF">C5Y93_18065</name>
</gene>
<accession>A0A2S8GK30</accession>
<dbReference type="PANTHER" id="PTHR47649:SF1">
    <property type="entry name" value="RIBONUCLEASE D"/>
    <property type="match status" value="1"/>
</dbReference>
<dbReference type="Gene3D" id="3.30.420.10">
    <property type="entry name" value="Ribonuclease H-like superfamily/Ribonuclease H"/>
    <property type="match status" value="1"/>
</dbReference>
<dbReference type="Pfam" id="PF00570">
    <property type="entry name" value="HRDC"/>
    <property type="match status" value="1"/>
</dbReference>
<dbReference type="GO" id="GO:0003676">
    <property type="term" value="F:nucleic acid binding"/>
    <property type="evidence" value="ECO:0007669"/>
    <property type="project" value="InterPro"/>
</dbReference>
<reference evidence="2 3" key="1">
    <citation type="submission" date="2018-02" db="EMBL/GenBank/DDBJ databases">
        <title>Comparative genomes isolates from brazilian mangrove.</title>
        <authorList>
            <person name="Araujo J.E."/>
            <person name="Taketani R.G."/>
            <person name="Silva M.C.P."/>
            <person name="Loureco M.V."/>
            <person name="Andreote F.D."/>
        </authorList>
    </citation>
    <scope>NUCLEOTIDE SEQUENCE [LARGE SCALE GENOMIC DNA]</scope>
    <source>
        <strain evidence="2 3">Nap-Phe MGV</strain>
    </source>
</reference>
<dbReference type="EMBL" id="PUHZ01000018">
    <property type="protein sequence ID" value="PQO44671.1"/>
    <property type="molecule type" value="Genomic_DNA"/>
</dbReference>
<dbReference type="PANTHER" id="PTHR47649">
    <property type="entry name" value="RIBONUCLEASE D"/>
    <property type="match status" value="1"/>
</dbReference>
<dbReference type="InterPro" id="IPR036397">
    <property type="entry name" value="RNaseH_sf"/>
</dbReference>
<evidence type="ECO:0000259" key="1">
    <source>
        <dbReference type="PROSITE" id="PS50967"/>
    </source>
</evidence>
<organism evidence="2 3">
    <name type="scientific">Blastopirellula marina</name>
    <dbReference type="NCBI Taxonomy" id="124"/>
    <lineage>
        <taxon>Bacteria</taxon>
        <taxon>Pseudomonadati</taxon>
        <taxon>Planctomycetota</taxon>
        <taxon>Planctomycetia</taxon>
        <taxon>Pirellulales</taxon>
        <taxon>Pirellulaceae</taxon>
        <taxon>Blastopirellula</taxon>
    </lineage>
</organism>
<evidence type="ECO:0000313" key="2">
    <source>
        <dbReference type="EMBL" id="PQO44671.1"/>
    </source>
</evidence>
<dbReference type="GO" id="GO:0008408">
    <property type="term" value="F:3'-5' exonuclease activity"/>
    <property type="evidence" value="ECO:0007669"/>
    <property type="project" value="InterPro"/>
</dbReference>
<dbReference type="SUPFAM" id="SSF47819">
    <property type="entry name" value="HRDC-like"/>
    <property type="match status" value="2"/>
</dbReference>
<dbReference type="InterPro" id="IPR044876">
    <property type="entry name" value="HRDC_dom_sf"/>
</dbReference>
<dbReference type="SMART" id="SM00474">
    <property type="entry name" value="35EXOc"/>
    <property type="match status" value="1"/>
</dbReference>
<comment type="caution">
    <text evidence="2">The sequence shown here is derived from an EMBL/GenBank/DDBJ whole genome shotgun (WGS) entry which is preliminary data.</text>
</comment>
<protein>
    <submittedName>
        <fullName evidence="2">Ribonuclease D</fullName>
    </submittedName>
</protein>
<evidence type="ECO:0000313" key="3">
    <source>
        <dbReference type="Proteomes" id="UP000237819"/>
    </source>
</evidence>
<dbReference type="GO" id="GO:0000166">
    <property type="term" value="F:nucleotide binding"/>
    <property type="evidence" value="ECO:0007669"/>
    <property type="project" value="InterPro"/>
</dbReference>
<feature type="domain" description="HRDC" evidence="1">
    <location>
        <begin position="233"/>
        <end position="313"/>
    </location>
</feature>
<dbReference type="InterPro" id="IPR012337">
    <property type="entry name" value="RNaseH-like_sf"/>
</dbReference>
<dbReference type="GO" id="GO:0006139">
    <property type="term" value="P:nucleobase-containing compound metabolic process"/>
    <property type="evidence" value="ECO:0007669"/>
    <property type="project" value="InterPro"/>
</dbReference>
<dbReference type="AlphaFoldDB" id="A0A2S8GK30"/>
<dbReference type="InterPro" id="IPR002121">
    <property type="entry name" value="HRDC_dom"/>
</dbReference>
<name>A0A2S8GK30_9BACT</name>
<dbReference type="InterPro" id="IPR010997">
    <property type="entry name" value="HRDC-like_sf"/>
</dbReference>
<dbReference type="SUPFAM" id="SSF53098">
    <property type="entry name" value="Ribonuclease H-like"/>
    <property type="match status" value="1"/>
</dbReference>
<dbReference type="CDD" id="cd06142">
    <property type="entry name" value="RNaseD_exo"/>
    <property type="match status" value="1"/>
</dbReference>
<dbReference type="InterPro" id="IPR051086">
    <property type="entry name" value="RNase_D-like"/>
</dbReference>
<proteinExistence type="predicted"/>
<dbReference type="SMART" id="SM00341">
    <property type="entry name" value="HRDC"/>
    <property type="match status" value="1"/>
</dbReference>
<dbReference type="InterPro" id="IPR002562">
    <property type="entry name" value="3'-5'_exonuclease_dom"/>
</dbReference>
<dbReference type="Proteomes" id="UP000237819">
    <property type="component" value="Unassembled WGS sequence"/>
</dbReference>